<accession>A0ABD1WFB1</accession>
<evidence type="ECO:0000313" key="1">
    <source>
        <dbReference type="EMBL" id="KAL2548366.1"/>
    </source>
</evidence>
<keyword evidence="2" id="KW-1185">Reference proteome</keyword>
<protein>
    <submittedName>
        <fullName evidence="1">Polyadenylate-binding protein-interacting protein 5-like</fullName>
    </submittedName>
</protein>
<sequence>MKPGTSKLNPNATSYIPFSQRGVADEGEDFEFSANELMSRNDSVWVGHRLEDALTHGQHQNVSQSYIQCTDTLQTAELSKLKDHPSGELYASSSHNQNVTG</sequence>
<gene>
    <name evidence="1" type="ORF">Fot_09896</name>
</gene>
<reference evidence="2" key="1">
    <citation type="submission" date="2024-07" db="EMBL/GenBank/DDBJ databases">
        <title>Two chromosome-level genome assemblies of Korean endemic species Abeliophyllum distichum and Forsythia ovata (Oleaceae).</title>
        <authorList>
            <person name="Jang H."/>
        </authorList>
    </citation>
    <scope>NUCLEOTIDE SEQUENCE [LARGE SCALE GENOMIC DNA]</scope>
</reference>
<name>A0ABD1WFB1_9LAMI</name>
<organism evidence="1 2">
    <name type="scientific">Forsythia ovata</name>
    <dbReference type="NCBI Taxonomy" id="205694"/>
    <lineage>
        <taxon>Eukaryota</taxon>
        <taxon>Viridiplantae</taxon>
        <taxon>Streptophyta</taxon>
        <taxon>Embryophyta</taxon>
        <taxon>Tracheophyta</taxon>
        <taxon>Spermatophyta</taxon>
        <taxon>Magnoliopsida</taxon>
        <taxon>eudicotyledons</taxon>
        <taxon>Gunneridae</taxon>
        <taxon>Pentapetalae</taxon>
        <taxon>asterids</taxon>
        <taxon>lamiids</taxon>
        <taxon>Lamiales</taxon>
        <taxon>Oleaceae</taxon>
        <taxon>Forsythieae</taxon>
        <taxon>Forsythia</taxon>
    </lineage>
</organism>
<comment type="caution">
    <text evidence="1">The sequence shown here is derived from an EMBL/GenBank/DDBJ whole genome shotgun (WGS) entry which is preliminary data.</text>
</comment>
<dbReference type="EMBL" id="JBFOLJ010000003">
    <property type="protein sequence ID" value="KAL2548366.1"/>
    <property type="molecule type" value="Genomic_DNA"/>
</dbReference>
<dbReference type="Proteomes" id="UP001604277">
    <property type="component" value="Unassembled WGS sequence"/>
</dbReference>
<dbReference type="AlphaFoldDB" id="A0ABD1WFB1"/>
<evidence type="ECO:0000313" key="2">
    <source>
        <dbReference type="Proteomes" id="UP001604277"/>
    </source>
</evidence>
<proteinExistence type="predicted"/>